<keyword evidence="8" id="KW-1185">Reference proteome</keyword>
<evidence type="ECO:0000256" key="2">
    <source>
        <dbReference type="ARBA" id="ARBA00022670"/>
    </source>
</evidence>
<dbReference type="GeneID" id="36401291"/>
<organism evidence="7 8">
    <name type="scientific">Plasmopara halstedii</name>
    <name type="common">Downy mildew of sunflower</name>
    <dbReference type="NCBI Taxonomy" id="4781"/>
    <lineage>
        <taxon>Eukaryota</taxon>
        <taxon>Sar</taxon>
        <taxon>Stramenopiles</taxon>
        <taxon>Oomycota</taxon>
        <taxon>Peronosporomycetes</taxon>
        <taxon>Peronosporales</taxon>
        <taxon>Peronosporaceae</taxon>
        <taxon>Plasmopara</taxon>
    </lineage>
</organism>
<sequence>MQQTQACLDEWRYKHRLQDAACFSRDLQREFPLDLQKPPLAAQAFNTRFAVRQDASWSGSDQLSLDKFRRRLEEYNCEEYGPSPKKKQKIIFEKVDHVREQIKSNQDLLRRLQSKLRGEKDRVRTKSMFMDRINPIVGHHKPFERSKMDKLETTKSPDEEKKNKSVEPGNGDDENLEKQSTIDNNCNKNEESIVAKSRNEEIAALEDNLRSQHLSRTSKADELFYARLASRESNTILEEVLIESLYDIVPNVFKQEVENSRHKELPPELLQIVENALHEGSIEEVLVEKYNVTITRRHLQCLLPTTWLNDEVINFYLQMMSERDEELVKAGHLAKRSHFFNSFFYTKVSENGYNYINVRRWTRKIDVFAMDKIFFPINVANMHWCMAVIFMTEKRIQYYDSMHGSGASCLKVLLRYLHDESEHKRKEKFNDEGWELVTTTFDTPQQKNGSDCGVFSCMFADYLSLNKPLSFVQKDIPFHRHRMVLHVSRGYIPLEEDGL</sequence>
<dbReference type="SUPFAM" id="SSF54001">
    <property type="entry name" value="Cysteine proteinases"/>
    <property type="match status" value="1"/>
</dbReference>
<evidence type="ECO:0000259" key="6">
    <source>
        <dbReference type="PROSITE" id="PS50600"/>
    </source>
</evidence>
<proteinExistence type="inferred from homology"/>
<dbReference type="OMA" id="IFMTEKR"/>
<name>A0A0N7L7Z0_PLAHL</name>
<dbReference type="InterPro" id="IPR038765">
    <property type="entry name" value="Papain-like_cys_pep_sf"/>
</dbReference>
<dbReference type="Proteomes" id="UP000054928">
    <property type="component" value="Unassembled WGS sequence"/>
</dbReference>
<reference evidence="8" key="1">
    <citation type="submission" date="2014-09" db="EMBL/GenBank/DDBJ databases">
        <authorList>
            <person name="Sharma Rahul"/>
            <person name="Thines Marco"/>
        </authorList>
    </citation>
    <scope>NUCLEOTIDE SEQUENCE [LARGE SCALE GENOMIC DNA]</scope>
</reference>
<evidence type="ECO:0000256" key="4">
    <source>
        <dbReference type="ARBA" id="ARBA00022807"/>
    </source>
</evidence>
<dbReference type="Gene3D" id="3.40.395.10">
    <property type="entry name" value="Adenoviral Proteinase, Chain A"/>
    <property type="match status" value="1"/>
</dbReference>
<accession>A0A0N7L7Z0</accession>
<dbReference type="STRING" id="4781.A0A0N7L7Z0"/>
<dbReference type="FunFam" id="3.40.395.10:FF:000001">
    <property type="entry name" value="Sentrin-specific protease 1"/>
    <property type="match status" value="1"/>
</dbReference>
<feature type="compositionally biased region" description="Polar residues" evidence="5">
    <location>
        <begin position="178"/>
        <end position="187"/>
    </location>
</feature>
<dbReference type="PROSITE" id="PS50600">
    <property type="entry name" value="ULP_PROTEASE"/>
    <property type="match status" value="1"/>
</dbReference>
<evidence type="ECO:0000256" key="3">
    <source>
        <dbReference type="ARBA" id="ARBA00022801"/>
    </source>
</evidence>
<evidence type="ECO:0000256" key="5">
    <source>
        <dbReference type="SAM" id="MobiDB-lite"/>
    </source>
</evidence>
<dbReference type="GO" id="GO:0016926">
    <property type="term" value="P:protein desumoylation"/>
    <property type="evidence" value="ECO:0007669"/>
    <property type="project" value="TreeGrafter"/>
</dbReference>
<feature type="domain" description="Ubiquitin-like protease family profile" evidence="6">
    <location>
        <begin position="292"/>
        <end position="463"/>
    </location>
</feature>
<dbReference type="Pfam" id="PF02902">
    <property type="entry name" value="Peptidase_C48"/>
    <property type="match status" value="1"/>
</dbReference>
<dbReference type="PANTHER" id="PTHR12606:SF1">
    <property type="entry name" value="UBIQUITIN-LIKE-SPECIFIC PROTEASE 1A"/>
    <property type="match status" value="1"/>
</dbReference>
<dbReference type="GO" id="GO:0060255">
    <property type="term" value="P:regulation of macromolecule metabolic process"/>
    <property type="evidence" value="ECO:0007669"/>
    <property type="project" value="UniProtKB-ARBA"/>
</dbReference>
<keyword evidence="2" id="KW-0645">Protease</keyword>
<dbReference type="EMBL" id="CCYD01002939">
    <property type="protein sequence ID" value="CEG48411.1"/>
    <property type="molecule type" value="Genomic_DNA"/>
</dbReference>
<keyword evidence="4" id="KW-0788">Thiol protease</keyword>
<dbReference type="GO" id="GO:0080090">
    <property type="term" value="P:regulation of primary metabolic process"/>
    <property type="evidence" value="ECO:0007669"/>
    <property type="project" value="UniProtKB-ARBA"/>
</dbReference>
<comment type="similarity">
    <text evidence="1">Belongs to the peptidase C48 family.</text>
</comment>
<keyword evidence="3" id="KW-0378">Hydrolase</keyword>
<dbReference type="GO" id="GO:0006508">
    <property type="term" value="P:proteolysis"/>
    <property type="evidence" value="ECO:0007669"/>
    <property type="project" value="UniProtKB-KW"/>
</dbReference>
<dbReference type="GO" id="GO:0005634">
    <property type="term" value="C:nucleus"/>
    <property type="evidence" value="ECO:0007669"/>
    <property type="project" value="TreeGrafter"/>
</dbReference>
<dbReference type="RefSeq" id="XP_024584780.1">
    <property type="nucleotide sequence ID" value="XM_024719486.1"/>
</dbReference>
<feature type="compositionally biased region" description="Basic and acidic residues" evidence="5">
    <location>
        <begin position="141"/>
        <end position="165"/>
    </location>
</feature>
<dbReference type="AlphaFoldDB" id="A0A0N7L7Z0"/>
<dbReference type="PANTHER" id="PTHR12606">
    <property type="entry name" value="SENTRIN/SUMO-SPECIFIC PROTEASE"/>
    <property type="match status" value="1"/>
</dbReference>
<protein>
    <recommendedName>
        <fullName evidence="6">Ubiquitin-like protease family profile domain-containing protein</fullName>
    </recommendedName>
</protein>
<dbReference type="InterPro" id="IPR003653">
    <property type="entry name" value="Peptidase_C48_C"/>
</dbReference>
<evidence type="ECO:0000313" key="7">
    <source>
        <dbReference type="EMBL" id="CEG48411.1"/>
    </source>
</evidence>
<evidence type="ECO:0000256" key="1">
    <source>
        <dbReference type="ARBA" id="ARBA00005234"/>
    </source>
</evidence>
<dbReference type="GO" id="GO:0016929">
    <property type="term" value="F:deSUMOylase activity"/>
    <property type="evidence" value="ECO:0007669"/>
    <property type="project" value="TreeGrafter"/>
</dbReference>
<dbReference type="OrthoDB" id="76387at2759"/>
<feature type="region of interest" description="Disordered" evidence="5">
    <location>
        <begin position="127"/>
        <end position="187"/>
    </location>
</feature>
<evidence type="ECO:0000313" key="8">
    <source>
        <dbReference type="Proteomes" id="UP000054928"/>
    </source>
</evidence>